<organism evidence="1 2">
    <name type="scientific">Dermatophagoides farinae</name>
    <name type="common">American house dust mite</name>
    <dbReference type="NCBI Taxonomy" id="6954"/>
    <lineage>
        <taxon>Eukaryota</taxon>
        <taxon>Metazoa</taxon>
        <taxon>Ecdysozoa</taxon>
        <taxon>Arthropoda</taxon>
        <taxon>Chelicerata</taxon>
        <taxon>Arachnida</taxon>
        <taxon>Acari</taxon>
        <taxon>Acariformes</taxon>
        <taxon>Sarcoptiformes</taxon>
        <taxon>Astigmata</taxon>
        <taxon>Psoroptidia</taxon>
        <taxon>Analgoidea</taxon>
        <taxon>Pyroglyphidae</taxon>
        <taxon>Dermatophagoidinae</taxon>
        <taxon>Dermatophagoides</taxon>
    </lineage>
</organism>
<reference evidence="1" key="1">
    <citation type="submission" date="2013-05" db="EMBL/GenBank/DDBJ databases">
        <authorList>
            <person name="Yim A.K.Y."/>
            <person name="Chan T.F."/>
            <person name="Ji K.M."/>
            <person name="Liu X.Y."/>
            <person name="Zhou J.W."/>
            <person name="Li R.Q."/>
            <person name="Yang K.Y."/>
            <person name="Li J."/>
            <person name="Li M."/>
            <person name="Law P.T.W."/>
            <person name="Wu Y.L."/>
            <person name="Cai Z.L."/>
            <person name="Qin H."/>
            <person name="Bao Y."/>
            <person name="Leung R.K.K."/>
            <person name="Ng P.K.S."/>
            <person name="Zou J."/>
            <person name="Zhong X.J."/>
            <person name="Ran P.X."/>
            <person name="Zhong N.S."/>
            <person name="Liu Z.G."/>
            <person name="Tsui S.K.W."/>
        </authorList>
    </citation>
    <scope>NUCLEOTIDE SEQUENCE</scope>
    <source>
        <strain evidence="1">Derf</strain>
        <tissue evidence="1">Whole organism</tissue>
    </source>
</reference>
<evidence type="ECO:0000313" key="1">
    <source>
        <dbReference type="EMBL" id="KAH9529511.1"/>
    </source>
</evidence>
<dbReference type="Proteomes" id="UP000790347">
    <property type="component" value="Unassembled WGS sequence"/>
</dbReference>
<accession>A0A922LAI6</accession>
<comment type="caution">
    <text evidence="1">The sequence shown here is derived from an EMBL/GenBank/DDBJ whole genome shotgun (WGS) entry which is preliminary data.</text>
</comment>
<gene>
    <name evidence="1" type="ORF">DERF_003392</name>
</gene>
<proteinExistence type="predicted"/>
<keyword evidence="2" id="KW-1185">Reference proteome</keyword>
<name>A0A922LAI6_DERFA</name>
<evidence type="ECO:0000313" key="2">
    <source>
        <dbReference type="Proteomes" id="UP000790347"/>
    </source>
</evidence>
<reference evidence="1" key="2">
    <citation type="journal article" date="2022" name="Res Sq">
        <title>Comparative Genomics Reveals Insights into the Divergent Evolution of Astigmatic Mites and Household Pest Adaptations.</title>
        <authorList>
            <person name="Xiong Q."/>
            <person name="Wan A.T.-Y."/>
            <person name="Liu X.-Y."/>
            <person name="Fung C.S.-H."/>
            <person name="Xiao X."/>
            <person name="Malainual N."/>
            <person name="Hou J."/>
            <person name="Wang L."/>
            <person name="Wang M."/>
            <person name="Yang K."/>
            <person name="Cui Y."/>
            <person name="Leung E."/>
            <person name="Nong W."/>
            <person name="Shin S.-K."/>
            <person name="Au S."/>
            <person name="Jeong K.Y."/>
            <person name="Chew F.T."/>
            <person name="Hui J."/>
            <person name="Leung T.F."/>
            <person name="Tungtrongchitr A."/>
            <person name="Zhong N."/>
            <person name="Liu Z."/>
            <person name="Tsui S."/>
        </authorList>
    </citation>
    <scope>NUCLEOTIDE SEQUENCE</scope>
    <source>
        <strain evidence="1">Derf</strain>
        <tissue evidence="1">Whole organism</tissue>
    </source>
</reference>
<sequence>MKKYQFYSLSESLATKIISKDFVEMREEYGEDFSRFDESVNEFRRSQHSSLTAPRPLRRKIIELFIDHLLSSGV</sequence>
<dbReference type="EMBL" id="ASGP02000001">
    <property type="protein sequence ID" value="KAH9529511.1"/>
    <property type="molecule type" value="Genomic_DNA"/>
</dbReference>
<protein>
    <submittedName>
        <fullName evidence="1">Uncharacterized protein</fullName>
    </submittedName>
</protein>
<dbReference type="AlphaFoldDB" id="A0A922LAI6"/>